<keyword evidence="11" id="KW-1185">Reference proteome</keyword>
<dbReference type="HOGENOM" id="CLU_000445_70_44_6"/>
<dbReference type="Gene3D" id="3.20.20.450">
    <property type="entry name" value="EAL domain"/>
    <property type="match status" value="1"/>
</dbReference>
<dbReference type="InterPro" id="IPR000160">
    <property type="entry name" value="GGDEF_dom"/>
</dbReference>
<evidence type="ECO:0000256" key="5">
    <source>
        <dbReference type="ARBA" id="ARBA00023136"/>
    </source>
</evidence>
<dbReference type="InterPro" id="IPR006189">
    <property type="entry name" value="CHASE_dom"/>
</dbReference>
<dbReference type="CDD" id="cd01949">
    <property type="entry name" value="GGDEF"/>
    <property type="match status" value="1"/>
</dbReference>
<reference evidence="10 11" key="1">
    <citation type="submission" date="2014-01" db="EMBL/GenBank/DDBJ databases">
        <title>Full genme sequencing of cellulolytic bacterium Gynuella sunshinyii YC6258T gen. nov., sp. nov.</title>
        <authorList>
            <person name="Khan H."/>
            <person name="Chung E.J."/>
            <person name="Chung Y.R."/>
        </authorList>
    </citation>
    <scope>NUCLEOTIDE SEQUENCE [LARGE SCALE GENOMIC DNA]</scope>
    <source>
        <strain evidence="10 11">YC6258</strain>
    </source>
</reference>
<dbReference type="EMBL" id="CP007142">
    <property type="protein sequence ID" value="AJQ92210.1"/>
    <property type="molecule type" value="Genomic_DNA"/>
</dbReference>
<evidence type="ECO:0000256" key="4">
    <source>
        <dbReference type="ARBA" id="ARBA00022989"/>
    </source>
</evidence>
<dbReference type="PANTHER" id="PTHR33121">
    <property type="entry name" value="CYCLIC DI-GMP PHOSPHODIESTERASE PDEF"/>
    <property type="match status" value="1"/>
</dbReference>
<dbReference type="CDD" id="cd01948">
    <property type="entry name" value="EAL"/>
    <property type="match status" value="1"/>
</dbReference>
<dbReference type="PROSITE" id="PS50887">
    <property type="entry name" value="GGDEF"/>
    <property type="match status" value="1"/>
</dbReference>
<organism evidence="10 11">
    <name type="scientific">Gynuella sunshinyii YC6258</name>
    <dbReference type="NCBI Taxonomy" id="1445510"/>
    <lineage>
        <taxon>Bacteria</taxon>
        <taxon>Pseudomonadati</taxon>
        <taxon>Pseudomonadota</taxon>
        <taxon>Gammaproteobacteria</taxon>
        <taxon>Oceanospirillales</taxon>
        <taxon>Saccharospirillaceae</taxon>
        <taxon>Gynuella</taxon>
    </lineage>
</organism>
<dbReference type="SMART" id="SM00267">
    <property type="entry name" value="GGDEF"/>
    <property type="match status" value="1"/>
</dbReference>
<dbReference type="FunFam" id="3.30.70.270:FF:000001">
    <property type="entry name" value="Diguanylate cyclase domain protein"/>
    <property type="match status" value="1"/>
</dbReference>
<dbReference type="STRING" id="1445510.YC6258_00158"/>
<keyword evidence="5 6" id="KW-0472">Membrane</keyword>
<evidence type="ECO:0000256" key="2">
    <source>
        <dbReference type="ARBA" id="ARBA00004370"/>
    </source>
</evidence>
<feature type="domain" description="CHASE" evidence="7">
    <location>
        <begin position="99"/>
        <end position="194"/>
    </location>
</feature>
<feature type="transmembrane region" description="Helical" evidence="6">
    <location>
        <begin position="12"/>
        <end position="32"/>
    </location>
</feature>
<dbReference type="Pfam" id="PF00563">
    <property type="entry name" value="EAL"/>
    <property type="match status" value="1"/>
</dbReference>
<dbReference type="GO" id="GO:0016020">
    <property type="term" value="C:membrane"/>
    <property type="evidence" value="ECO:0007669"/>
    <property type="project" value="UniProtKB-SubCell"/>
</dbReference>
<feature type="domain" description="EAL" evidence="8">
    <location>
        <begin position="472"/>
        <end position="725"/>
    </location>
</feature>
<dbReference type="SUPFAM" id="SSF141868">
    <property type="entry name" value="EAL domain-like"/>
    <property type="match status" value="1"/>
</dbReference>
<dbReference type="SUPFAM" id="SSF55073">
    <property type="entry name" value="Nucleotide cyclase"/>
    <property type="match status" value="1"/>
</dbReference>
<feature type="domain" description="GGDEF" evidence="9">
    <location>
        <begin position="330"/>
        <end position="463"/>
    </location>
</feature>
<proteinExistence type="predicted"/>
<dbReference type="Gene3D" id="3.30.70.270">
    <property type="match status" value="1"/>
</dbReference>
<comment type="subcellular location">
    <subcellularLocation>
        <location evidence="2">Membrane</location>
    </subcellularLocation>
</comment>
<evidence type="ECO:0000256" key="3">
    <source>
        <dbReference type="ARBA" id="ARBA00022692"/>
    </source>
</evidence>
<protein>
    <submittedName>
        <fullName evidence="10">Putative signal transduction protein containing a membrane domain, an EAL and a GGDEF domain</fullName>
    </submittedName>
</protein>
<evidence type="ECO:0000313" key="10">
    <source>
        <dbReference type="EMBL" id="AJQ92210.1"/>
    </source>
</evidence>
<evidence type="ECO:0000259" key="9">
    <source>
        <dbReference type="PROSITE" id="PS50887"/>
    </source>
</evidence>
<dbReference type="Gene3D" id="3.30.450.350">
    <property type="entry name" value="CHASE domain"/>
    <property type="match status" value="1"/>
</dbReference>
<sequence length="727" mass="81934">MAEHSSSDNWNLRTGLFFIFLSAVLLMVMIYLENTLRQTYLQNLQLDTTRELDAVASRLGATITENISWVNGLAAHISINPEISQSEFRRYVQAVLFQKPLLINMAAAPDLVVTMVHPVQQNQQVIGFDYRTSVDQWPAVARAIETGRLIVAGPIALVQGGRGLVARKAIHDPDGELWGVVAAAIDADALFQKVGLPGNQLGIDLAIRGKDGLGFEGEMIWGNPELFADARSQLTTIPVGDGTWLFAAQPKSGWDGAVPVLGIFRTGFLVTFILFCGFFYSRYQKHTQDLRYQRILEKQATYDQLTGLPNRILFEDTLAKAISLASRDHYKLALLFIDLDRFKPVNDNLGHKAGDLLLQQVTERINRHIRDSDTLARYSGDEFIVILNHIHDDYKPDTVAENILATISEPFVLTNNQVFCSASIGISVFPDDGKTNEELVSKADQAMYEVKNSGRNGWHYFTRSMQTESENRHILYTRLVQAIAERSLEVYYQPIVQLNDRFVSKCEALVRWFSDGQQIPNYQFIELAEETGMINEIDHFVLETAAAYLKQQSQELNVRLGLSVNLSPRLFLNKDQALLKWLNLILGAADSIDLTVEITERLLMAESDQVNTILHQLRDRGITIAIDDFGTGYSSLSYILKFPIDIIKIDRSFINKIGLDDKSEALTDTIINMAHRMGCLAVAEGIETEAQYTYLKRLGCDFGQGYYFDKPMDQADFSRRLKQQHKS</sequence>
<evidence type="ECO:0000259" key="7">
    <source>
        <dbReference type="PROSITE" id="PS50839"/>
    </source>
</evidence>
<dbReference type="SMART" id="SM01079">
    <property type="entry name" value="CHASE"/>
    <property type="match status" value="1"/>
</dbReference>
<gene>
    <name evidence="10" type="ORF">YC6258_00158</name>
</gene>
<dbReference type="GO" id="GO:0071111">
    <property type="term" value="F:cyclic-guanylate-specific phosphodiesterase activity"/>
    <property type="evidence" value="ECO:0007669"/>
    <property type="project" value="InterPro"/>
</dbReference>
<dbReference type="AlphaFoldDB" id="A0A0C5UY50"/>
<name>A0A0C5UY50_9GAMM</name>
<dbReference type="Pfam" id="PF03924">
    <property type="entry name" value="CHASE"/>
    <property type="match status" value="1"/>
</dbReference>
<dbReference type="OrthoDB" id="1316910at2"/>
<dbReference type="Pfam" id="PF00990">
    <property type="entry name" value="GGDEF"/>
    <property type="match status" value="1"/>
</dbReference>
<dbReference type="RefSeq" id="WP_052829964.1">
    <property type="nucleotide sequence ID" value="NZ_CP007142.1"/>
</dbReference>
<evidence type="ECO:0000256" key="1">
    <source>
        <dbReference type="ARBA" id="ARBA00001946"/>
    </source>
</evidence>
<evidence type="ECO:0000256" key="6">
    <source>
        <dbReference type="SAM" id="Phobius"/>
    </source>
</evidence>
<keyword evidence="3 6" id="KW-0812">Transmembrane</keyword>
<dbReference type="InterPro" id="IPR042240">
    <property type="entry name" value="CHASE_sf"/>
</dbReference>
<dbReference type="PANTHER" id="PTHR33121:SF70">
    <property type="entry name" value="SIGNALING PROTEIN YKOW"/>
    <property type="match status" value="1"/>
</dbReference>
<dbReference type="InterPro" id="IPR035919">
    <property type="entry name" value="EAL_sf"/>
</dbReference>
<dbReference type="GO" id="GO:0007165">
    <property type="term" value="P:signal transduction"/>
    <property type="evidence" value="ECO:0007669"/>
    <property type="project" value="UniProtKB-ARBA"/>
</dbReference>
<dbReference type="Proteomes" id="UP000032266">
    <property type="component" value="Chromosome"/>
</dbReference>
<dbReference type="KEGG" id="gsn:YC6258_00158"/>
<dbReference type="PROSITE" id="PS50883">
    <property type="entry name" value="EAL"/>
    <property type="match status" value="1"/>
</dbReference>
<evidence type="ECO:0000313" key="11">
    <source>
        <dbReference type="Proteomes" id="UP000032266"/>
    </source>
</evidence>
<keyword evidence="4 6" id="KW-1133">Transmembrane helix</keyword>
<comment type="cofactor">
    <cofactor evidence="1">
        <name>Mg(2+)</name>
        <dbReference type="ChEBI" id="CHEBI:18420"/>
    </cofactor>
</comment>
<accession>A0A0C5UY50</accession>
<feature type="transmembrane region" description="Helical" evidence="6">
    <location>
        <begin position="258"/>
        <end position="280"/>
    </location>
</feature>
<evidence type="ECO:0000259" key="8">
    <source>
        <dbReference type="PROSITE" id="PS50883"/>
    </source>
</evidence>
<dbReference type="SMART" id="SM00052">
    <property type="entry name" value="EAL"/>
    <property type="match status" value="1"/>
</dbReference>
<dbReference type="NCBIfam" id="TIGR00254">
    <property type="entry name" value="GGDEF"/>
    <property type="match status" value="1"/>
</dbReference>
<dbReference type="PATRIC" id="fig|1445510.3.peg.153"/>
<dbReference type="InterPro" id="IPR029787">
    <property type="entry name" value="Nucleotide_cyclase"/>
</dbReference>
<dbReference type="InterPro" id="IPR050706">
    <property type="entry name" value="Cyclic-di-GMP_PDE-like"/>
</dbReference>
<dbReference type="InterPro" id="IPR043128">
    <property type="entry name" value="Rev_trsase/Diguanyl_cyclase"/>
</dbReference>
<dbReference type="InterPro" id="IPR001633">
    <property type="entry name" value="EAL_dom"/>
</dbReference>
<dbReference type="PROSITE" id="PS50839">
    <property type="entry name" value="CHASE"/>
    <property type="match status" value="1"/>
</dbReference>